<gene>
    <name evidence="1" type="ORF">S01H1_14589</name>
</gene>
<name>X0RV52_9ZZZZ</name>
<feature type="non-terminal residue" evidence="1">
    <location>
        <position position="1"/>
    </location>
</feature>
<reference evidence="1" key="1">
    <citation type="journal article" date="2014" name="Front. Microbiol.">
        <title>High frequency of phylogenetically diverse reductive dehalogenase-homologous genes in deep subseafloor sedimentary metagenomes.</title>
        <authorList>
            <person name="Kawai M."/>
            <person name="Futagami T."/>
            <person name="Toyoda A."/>
            <person name="Takaki Y."/>
            <person name="Nishi S."/>
            <person name="Hori S."/>
            <person name="Arai W."/>
            <person name="Tsubouchi T."/>
            <person name="Morono Y."/>
            <person name="Uchiyama I."/>
            <person name="Ito T."/>
            <person name="Fujiyama A."/>
            <person name="Inagaki F."/>
            <person name="Takami H."/>
        </authorList>
    </citation>
    <scope>NUCLEOTIDE SEQUENCE</scope>
    <source>
        <strain evidence="1">Expedition CK06-06</strain>
    </source>
</reference>
<accession>X0RV52</accession>
<dbReference type="AlphaFoldDB" id="X0RV52"/>
<evidence type="ECO:0000313" key="1">
    <source>
        <dbReference type="EMBL" id="GAF67617.1"/>
    </source>
</evidence>
<sequence>PITNFDILFPTQHLWGEFFDHPEKIGLMQRLTSIRDLGEPDNYVIIGRLIDRNLNDLNEYNKVQKRGHKLDDNTLYLNIIVEDDYDSIMCSIGRYDYERLGGRIIAEQAKVGEDWFLVKGKLGSKWRGITVDEILNLTEWSTQNAN</sequence>
<organism evidence="1">
    <name type="scientific">marine sediment metagenome</name>
    <dbReference type="NCBI Taxonomy" id="412755"/>
    <lineage>
        <taxon>unclassified sequences</taxon>
        <taxon>metagenomes</taxon>
        <taxon>ecological metagenomes</taxon>
    </lineage>
</organism>
<protein>
    <submittedName>
        <fullName evidence="1">Uncharacterized protein</fullName>
    </submittedName>
</protein>
<comment type="caution">
    <text evidence="1">The sequence shown here is derived from an EMBL/GenBank/DDBJ whole genome shotgun (WGS) entry which is preliminary data.</text>
</comment>
<proteinExistence type="predicted"/>
<dbReference type="EMBL" id="BARS01007597">
    <property type="protein sequence ID" value="GAF67617.1"/>
    <property type="molecule type" value="Genomic_DNA"/>
</dbReference>